<dbReference type="Proteomes" id="UP001064632">
    <property type="component" value="Chromosome"/>
</dbReference>
<dbReference type="Gene3D" id="2.120.10.30">
    <property type="entry name" value="TolB, C-terminal domain"/>
    <property type="match status" value="1"/>
</dbReference>
<evidence type="ECO:0000259" key="3">
    <source>
        <dbReference type="Pfam" id="PF00326"/>
    </source>
</evidence>
<dbReference type="SUPFAM" id="SSF53474">
    <property type="entry name" value="alpha/beta-Hydrolases"/>
    <property type="match status" value="1"/>
</dbReference>
<name>A0ABY6BIH8_9GAMM</name>
<feature type="signal peptide" evidence="2">
    <location>
        <begin position="1"/>
        <end position="15"/>
    </location>
</feature>
<organism evidence="4 5">
    <name type="scientific">Tahibacter amnicola</name>
    <dbReference type="NCBI Taxonomy" id="2976241"/>
    <lineage>
        <taxon>Bacteria</taxon>
        <taxon>Pseudomonadati</taxon>
        <taxon>Pseudomonadota</taxon>
        <taxon>Gammaproteobacteria</taxon>
        <taxon>Lysobacterales</taxon>
        <taxon>Rhodanobacteraceae</taxon>
        <taxon>Tahibacter</taxon>
    </lineage>
</organism>
<accession>A0ABY6BIH8</accession>
<sequence>MSSALLALSVTAAYAAEPIALEGLARHDAVGEVKISPDGRTIALAAKVKGKRVLSLVEVDTQKGVNLRPLEKDELGEFWWVGNRVVYNLRQPLSNRMNVPVYTGELFAVNADGSGKQTLVDRRGTGNTEVVEVIAAIPGDTEHLLVSSTNYFQNAERVVPTAQLMAVDGGRRKTIATAPLAQARFVADNAGNARFAYAEDTQMGLKVYYREAAEGSEWRVIVEEKAEGRSLIPLGFAADNETAYFRCSLAGEPHALCTWSAKAPDFGPVWRGESDVEALAPRFDGRGSFGVLSMPGRRAISLLDKNATEAKLLARTMQRFPGESVSFTSASSDGRRVIVEVSSDINPGTFYLLDTKADTVTFLLSRRPWINADQLAPTEPIQFAARDGVSVSGYLTRPLQSPDGKYLPLVVLVHGGPYGVRDRWEFTPDVQALATRGYAVLQVNYRGSGGYGAKFERSGWGEWGRAMQNDLTDATRWAVKEGIADRNRLCIMGGSYGGYAALMGVSVEPDLYQCAIGYVGVYDLRLMKKRGDIPQSSYGKNYLQRVLGTDEDELARRSPVEYADAITAKVFLVAAENDSRVPPLHSERMRDALKRAGKAPEYLLGRGEGHGFYDPKNVEAFYERSLKFLDSAIGEKAGAGRSVSAPAP</sequence>
<evidence type="ECO:0000256" key="1">
    <source>
        <dbReference type="ARBA" id="ARBA00022801"/>
    </source>
</evidence>
<gene>
    <name evidence="4" type="ORF">N4264_04385</name>
</gene>
<dbReference type="InterPro" id="IPR029058">
    <property type="entry name" value="AB_hydrolase_fold"/>
</dbReference>
<evidence type="ECO:0000256" key="2">
    <source>
        <dbReference type="SAM" id="SignalP"/>
    </source>
</evidence>
<reference evidence="4" key="1">
    <citation type="submission" date="2022-09" db="EMBL/GenBank/DDBJ databases">
        <title>Tahibacter sp. nov., isolated from a fresh water.</title>
        <authorList>
            <person name="Baek J.H."/>
            <person name="Lee J.K."/>
            <person name="Kim J.M."/>
            <person name="Jeon C.O."/>
        </authorList>
    </citation>
    <scope>NUCLEOTIDE SEQUENCE</scope>
    <source>
        <strain evidence="4">W38</strain>
    </source>
</reference>
<dbReference type="InterPro" id="IPR001375">
    <property type="entry name" value="Peptidase_S9_cat"/>
</dbReference>
<feature type="domain" description="Peptidase S9 prolyl oligopeptidase catalytic" evidence="3">
    <location>
        <begin position="424"/>
        <end position="634"/>
    </location>
</feature>
<evidence type="ECO:0000313" key="5">
    <source>
        <dbReference type="Proteomes" id="UP001064632"/>
    </source>
</evidence>
<dbReference type="Gene3D" id="3.40.50.1820">
    <property type="entry name" value="alpha/beta hydrolase"/>
    <property type="match status" value="1"/>
</dbReference>
<dbReference type="Pfam" id="PF00326">
    <property type="entry name" value="Peptidase_S9"/>
    <property type="match status" value="1"/>
</dbReference>
<dbReference type="SUPFAM" id="SSF82171">
    <property type="entry name" value="DPP6 N-terminal domain-like"/>
    <property type="match status" value="1"/>
</dbReference>
<dbReference type="InterPro" id="IPR002470">
    <property type="entry name" value="Peptidase_S9A"/>
</dbReference>
<proteinExistence type="predicted"/>
<protein>
    <submittedName>
        <fullName evidence="4">S9 family peptidase</fullName>
    </submittedName>
</protein>
<keyword evidence="2" id="KW-0732">Signal</keyword>
<feature type="chain" id="PRO_5047076372" evidence="2">
    <location>
        <begin position="16"/>
        <end position="648"/>
    </location>
</feature>
<dbReference type="PRINTS" id="PR00862">
    <property type="entry name" value="PROLIGOPTASE"/>
</dbReference>
<keyword evidence="1" id="KW-0378">Hydrolase</keyword>
<dbReference type="EMBL" id="CP104694">
    <property type="protein sequence ID" value="UXI68900.1"/>
    <property type="molecule type" value="Genomic_DNA"/>
</dbReference>
<evidence type="ECO:0000313" key="4">
    <source>
        <dbReference type="EMBL" id="UXI68900.1"/>
    </source>
</evidence>
<keyword evidence="5" id="KW-1185">Reference proteome</keyword>
<dbReference type="PANTHER" id="PTHR42776">
    <property type="entry name" value="SERINE PEPTIDASE S9 FAMILY MEMBER"/>
    <property type="match status" value="1"/>
</dbReference>
<dbReference type="PANTHER" id="PTHR42776:SF27">
    <property type="entry name" value="DIPEPTIDYL PEPTIDASE FAMILY MEMBER 6"/>
    <property type="match status" value="1"/>
</dbReference>
<dbReference type="RefSeq" id="WP_261695859.1">
    <property type="nucleotide sequence ID" value="NZ_CP104694.1"/>
</dbReference>
<dbReference type="InterPro" id="IPR011042">
    <property type="entry name" value="6-blade_b-propeller_TolB-like"/>
</dbReference>